<dbReference type="EMBL" id="SSTJ01000002">
    <property type="protein sequence ID" value="THG38403.1"/>
    <property type="molecule type" value="Genomic_DNA"/>
</dbReference>
<dbReference type="InterPro" id="IPR017871">
    <property type="entry name" value="ABC_transporter-like_CS"/>
</dbReference>
<protein>
    <submittedName>
        <fullName evidence="6">ATP-binding cassette domain-containing protein</fullName>
    </submittedName>
</protein>
<keyword evidence="4 6" id="KW-0067">ATP-binding</keyword>
<dbReference type="PROSITE" id="PS00211">
    <property type="entry name" value="ABC_TRANSPORTER_1"/>
    <property type="match status" value="1"/>
</dbReference>
<gene>
    <name evidence="6" type="ORF">E5986_03030</name>
</gene>
<organism evidence="6 7">
    <name type="scientific">Adlercreutzia caecimuris</name>
    <dbReference type="NCBI Taxonomy" id="671266"/>
    <lineage>
        <taxon>Bacteria</taxon>
        <taxon>Bacillati</taxon>
        <taxon>Actinomycetota</taxon>
        <taxon>Coriobacteriia</taxon>
        <taxon>Eggerthellales</taxon>
        <taxon>Eggerthellaceae</taxon>
        <taxon>Adlercreutzia</taxon>
    </lineage>
</organism>
<sequence>MGVLVQSYSKTLNGQPVLNDVTLEFLPGTIYGLRGTNGSGKTMLMRAICGLIHPDEGYAAVDGKVVGKDIPFPPSAGLLLENPAFLDGYTGYKNLELLANIRKIATSEAIRSLLREVGLDPDDRRSFRKYSLGMKQRLGIACALMESPSLILLDEPFNGLDPDGVKLVRDAILKRRTPQTTIIVACHDKEELDSLADEIIVMAQGKVTERLTQ</sequence>
<dbReference type="GO" id="GO:0016887">
    <property type="term" value="F:ATP hydrolysis activity"/>
    <property type="evidence" value="ECO:0007669"/>
    <property type="project" value="InterPro"/>
</dbReference>
<evidence type="ECO:0000256" key="3">
    <source>
        <dbReference type="ARBA" id="ARBA00022741"/>
    </source>
</evidence>
<dbReference type="PROSITE" id="PS50893">
    <property type="entry name" value="ABC_TRANSPORTER_2"/>
    <property type="match status" value="1"/>
</dbReference>
<proteinExistence type="inferred from homology"/>
<dbReference type="InterPro" id="IPR027417">
    <property type="entry name" value="P-loop_NTPase"/>
</dbReference>
<comment type="caution">
    <text evidence="6">The sequence shown here is derived from an EMBL/GenBank/DDBJ whole genome shotgun (WGS) entry which is preliminary data.</text>
</comment>
<dbReference type="SUPFAM" id="SSF52540">
    <property type="entry name" value="P-loop containing nucleoside triphosphate hydrolases"/>
    <property type="match status" value="1"/>
</dbReference>
<feature type="domain" description="ABC transporter" evidence="5">
    <location>
        <begin position="3"/>
        <end position="211"/>
    </location>
</feature>
<dbReference type="AlphaFoldDB" id="A0A4S4G4V9"/>
<evidence type="ECO:0000256" key="2">
    <source>
        <dbReference type="ARBA" id="ARBA00022448"/>
    </source>
</evidence>
<dbReference type="RefSeq" id="WP_136433216.1">
    <property type="nucleotide sequence ID" value="NZ_SSTJ01000002.1"/>
</dbReference>
<name>A0A4S4G4V9_9ACTN</name>
<dbReference type="Pfam" id="PF00005">
    <property type="entry name" value="ABC_tran"/>
    <property type="match status" value="1"/>
</dbReference>
<dbReference type="InterPro" id="IPR003593">
    <property type="entry name" value="AAA+_ATPase"/>
</dbReference>
<evidence type="ECO:0000313" key="7">
    <source>
        <dbReference type="Proteomes" id="UP000308978"/>
    </source>
</evidence>
<evidence type="ECO:0000256" key="4">
    <source>
        <dbReference type="ARBA" id="ARBA00022840"/>
    </source>
</evidence>
<dbReference type="PANTHER" id="PTHR43335:SF8">
    <property type="entry name" value="ABC TRANSPORTER, ATP-BINDING PROTEIN"/>
    <property type="match status" value="1"/>
</dbReference>
<keyword evidence="3" id="KW-0547">Nucleotide-binding</keyword>
<evidence type="ECO:0000313" key="6">
    <source>
        <dbReference type="EMBL" id="THG38403.1"/>
    </source>
</evidence>
<accession>A0A4S4G4V9</accession>
<dbReference type="Gene3D" id="3.40.50.300">
    <property type="entry name" value="P-loop containing nucleotide triphosphate hydrolases"/>
    <property type="match status" value="1"/>
</dbReference>
<dbReference type="SMART" id="SM00382">
    <property type="entry name" value="AAA"/>
    <property type="match status" value="1"/>
</dbReference>
<evidence type="ECO:0000256" key="1">
    <source>
        <dbReference type="ARBA" id="ARBA00005417"/>
    </source>
</evidence>
<dbReference type="GO" id="GO:0005524">
    <property type="term" value="F:ATP binding"/>
    <property type="evidence" value="ECO:0007669"/>
    <property type="project" value="UniProtKB-KW"/>
</dbReference>
<dbReference type="Proteomes" id="UP000308978">
    <property type="component" value="Unassembled WGS sequence"/>
</dbReference>
<keyword evidence="2" id="KW-0813">Transport</keyword>
<comment type="similarity">
    <text evidence="1">Belongs to the ABC transporter superfamily.</text>
</comment>
<dbReference type="InterPro" id="IPR003439">
    <property type="entry name" value="ABC_transporter-like_ATP-bd"/>
</dbReference>
<dbReference type="PANTHER" id="PTHR43335">
    <property type="entry name" value="ABC TRANSPORTER, ATP-BINDING PROTEIN"/>
    <property type="match status" value="1"/>
</dbReference>
<evidence type="ECO:0000259" key="5">
    <source>
        <dbReference type="PROSITE" id="PS50893"/>
    </source>
</evidence>
<reference evidence="6 7" key="1">
    <citation type="submission" date="2019-04" db="EMBL/GenBank/DDBJ databases">
        <title>Microbes associate with the intestines of laboratory mice.</title>
        <authorList>
            <person name="Navarre W."/>
            <person name="Wong E."/>
            <person name="Huang K.C."/>
            <person name="Tropini C."/>
            <person name="Ng K."/>
            <person name="Yu B."/>
        </authorList>
    </citation>
    <scope>NUCLEOTIDE SEQUENCE [LARGE SCALE GENOMIC DNA]</scope>
    <source>
        <strain evidence="6 7">NM80_B27</strain>
    </source>
</reference>